<proteinExistence type="predicted"/>
<keyword evidence="2" id="KW-1185">Reference proteome</keyword>
<gene>
    <name evidence="1" type="ORF">PENTCL1PPCAC_15017</name>
</gene>
<evidence type="ECO:0000313" key="2">
    <source>
        <dbReference type="Proteomes" id="UP001432027"/>
    </source>
</evidence>
<accession>A0AAV5TD79</accession>
<dbReference type="AlphaFoldDB" id="A0AAV5TD79"/>
<dbReference type="PANTHER" id="PTHR31024:SF3">
    <property type="entry name" value="C-TYPE LECTIN-RELATED"/>
    <property type="match status" value="1"/>
</dbReference>
<comment type="caution">
    <text evidence="1">The sequence shown here is derived from an EMBL/GenBank/DDBJ whole genome shotgun (WGS) entry which is preliminary data.</text>
</comment>
<feature type="non-terminal residue" evidence="1">
    <location>
        <position position="163"/>
    </location>
</feature>
<feature type="non-terminal residue" evidence="1">
    <location>
        <position position="1"/>
    </location>
</feature>
<dbReference type="Proteomes" id="UP001432027">
    <property type="component" value="Unassembled WGS sequence"/>
</dbReference>
<name>A0AAV5TD79_9BILA</name>
<reference evidence="1" key="1">
    <citation type="submission" date="2023-10" db="EMBL/GenBank/DDBJ databases">
        <title>Genome assembly of Pristionchus species.</title>
        <authorList>
            <person name="Yoshida K."/>
            <person name="Sommer R.J."/>
        </authorList>
    </citation>
    <scope>NUCLEOTIDE SEQUENCE</scope>
    <source>
        <strain evidence="1">RS0144</strain>
    </source>
</reference>
<dbReference type="PANTHER" id="PTHR31024">
    <property type="entry name" value="C-TYPE LECTIN"/>
    <property type="match status" value="1"/>
</dbReference>
<sequence length="163" mass="18255">SFTDLIDAQCIEQPFDFPWRIEAHVPVDLNCESNQFSLVFTSSSPKINTRVLRTVLEQGSSEQFFVEPQTGIMLHNQQCTGSGNVTVFTGAGSGEEESRFPIKSWRCIDLPDWIVSFENVITVGVEEGLQLTVDYAPRDYMNHDYASPLDRVAVMSSGRSDNL</sequence>
<evidence type="ECO:0008006" key="3">
    <source>
        <dbReference type="Google" id="ProtNLM"/>
    </source>
</evidence>
<dbReference type="EMBL" id="BTSX01000004">
    <property type="protein sequence ID" value="GMS92842.1"/>
    <property type="molecule type" value="Genomic_DNA"/>
</dbReference>
<protein>
    <recommendedName>
        <fullName evidence="3">CUB domain-containing protein</fullName>
    </recommendedName>
</protein>
<evidence type="ECO:0000313" key="1">
    <source>
        <dbReference type="EMBL" id="GMS92842.1"/>
    </source>
</evidence>
<organism evidence="1 2">
    <name type="scientific">Pristionchus entomophagus</name>
    <dbReference type="NCBI Taxonomy" id="358040"/>
    <lineage>
        <taxon>Eukaryota</taxon>
        <taxon>Metazoa</taxon>
        <taxon>Ecdysozoa</taxon>
        <taxon>Nematoda</taxon>
        <taxon>Chromadorea</taxon>
        <taxon>Rhabditida</taxon>
        <taxon>Rhabditina</taxon>
        <taxon>Diplogasteromorpha</taxon>
        <taxon>Diplogasteroidea</taxon>
        <taxon>Neodiplogasteridae</taxon>
        <taxon>Pristionchus</taxon>
    </lineage>
</organism>